<feature type="transmembrane region" description="Helical" evidence="5">
    <location>
        <begin position="140"/>
        <end position="160"/>
    </location>
</feature>
<keyword evidence="2 5" id="KW-0812">Transmembrane</keyword>
<evidence type="ECO:0000313" key="9">
    <source>
        <dbReference type="Proteomes" id="UP000181728"/>
    </source>
</evidence>
<feature type="transmembrane region" description="Helical" evidence="5">
    <location>
        <begin position="254"/>
        <end position="276"/>
    </location>
</feature>
<feature type="transmembrane region" description="Helical" evidence="5">
    <location>
        <begin position="300"/>
        <end position="327"/>
    </location>
</feature>
<dbReference type="EMBL" id="WERV01000001">
    <property type="protein sequence ID" value="MDV7714278.1"/>
    <property type="molecule type" value="Genomic_DNA"/>
</dbReference>
<proteinExistence type="predicted"/>
<evidence type="ECO:0000256" key="5">
    <source>
        <dbReference type="SAM" id="Phobius"/>
    </source>
</evidence>
<feature type="transmembrane region" description="Helical" evidence="5">
    <location>
        <begin position="348"/>
        <end position="368"/>
    </location>
</feature>
<sequence length="615" mass="67867">MWKYVKRVLIGKPLKTNDTGSQSLNIFKALALLSSDALSSVAYGTEMITTALLAGGAAALWLQLPIAGLVLILLAAIALSYVMIIRAYPSGGGAYAVASQNWGHWIGLVAGGSLLVDYMLTVAVSAASATDAISSAIPEIHNFSLLISIAIVILLMLMNLRGLRESANFLMVPVYFFVAAMIVMLLIGFVRLGLGQIAYHAPTLAEKISPTMTVGFLLFMKAFSSGSSSLTGVEAISNSVPNFNKPKERNASKTLLILVFILGFFFGSITFFSYYLGIVPNGQTTVMAQIADAIFGGTGIAFYVFQLATALILTVAANTGFSAFPMLAYNMANDKFMPHLFKDKGDRLGYSNGIVSLSIGAIALLLVFDGKVEALIPLYAVGVFVPFTLSQSGMIIHWWRERGSFWIFKTLINFIGALISLVLVVSMFTLHFSGVWPYLIIMPLLLRFFHGVHSHYVSIAKQLKLTPAKARVHRHDYDGAMVIVFMGNVTRVTISAMDYARSIGDEVIGMHVSFDTDIKRERKTAKEFEKYFPGIRYVDIHSSYRSVIVPAREFIDSMSKQATKRNWSLTVMVPQFVPKHWWQNAMHNQTAFRLRNAFVSRDDITISSYYYHLRD</sequence>
<dbReference type="RefSeq" id="WP_002816540.1">
    <property type="nucleotide sequence ID" value="NZ_CP014324.1"/>
</dbReference>
<dbReference type="Pfam" id="PF13520">
    <property type="entry name" value="AA_permease_2"/>
    <property type="match status" value="1"/>
</dbReference>
<dbReference type="GO" id="GO:0022857">
    <property type="term" value="F:transmembrane transporter activity"/>
    <property type="evidence" value="ECO:0007669"/>
    <property type="project" value="InterPro"/>
</dbReference>
<keyword evidence="4 5" id="KW-0472">Membrane</keyword>
<gene>
    <name evidence="8" type="primary">ydaO</name>
    <name evidence="7" type="ORF">ATX59_08125</name>
    <name evidence="6" type="ORF">GA838_00580</name>
    <name evidence="8" type="ORF">OENI_1666</name>
</gene>
<evidence type="ECO:0000256" key="4">
    <source>
        <dbReference type="ARBA" id="ARBA00023136"/>
    </source>
</evidence>
<dbReference type="EMBL" id="LR031358">
    <property type="protein sequence ID" value="VDB99023.1"/>
    <property type="molecule type" value="Genomic_DNA"/>
</dbReference>
<accession>A0A6N3ZZE1</accession>
<dbReference type="Proteomes" id="UP000294726">
    <property type="component" value="Chromosome"/>
</dbReference>
<dbReference type="Proteomes" id="UP000181728">
    <property type="component" value="Unassembled WGS sequence"/>
</dbReference>
<evidence type="ECO:0000313" key="10">
    <source>
        <dbReference type="Proteomes" id="UP000294726"/>
    </source>
</evidence>
<dbReference type="InterPro" id="IPR002293">
    <property type="entry name" value="AA/rel_permease1"/>
</dbReference>
<dbReference type="AlphaFoldDB" id="A0A6N3ZZE1"/>
<dbReference type="PANTHER" id="PTHR47704">
    <property type="entry name" value="POTASSIUM TRANSPORTER KIMA"/>
    <property type="match status" value="1"/>
</dbReference>
<dbReference type="PANTHER" id="PTHR47704:SF1">
    <property type="entry name" value="POTASSIUM TRANSPORTER KIMA"/>
    <property type="match status" value="1"/>
</dbReference>
<dbReference type="GO" id="GO:0016020">
    <property type="term" value="C:membrane"/>
    <property type="evidence" value="ECO:0007669"/>
    <property type="project" value="UniProtKB-SubCell"/>
</dbReference>
<dbReference type="Gene3D" id="1.20.1740.10">
    <property type="entry name" value="Amino acid/polyamine transporter I"/>
    <property type="match status" value="1"/>
</dbReference>
<evidence type="ECO:0000256" key="2">
    <source>
        <dbReference type="ARBA" id="ARBA00022692"/>
    </source>
</evidence>
<evidence type="ECO:0000313" key="7">
    <source>
        <dbReference type="EMBL" id="OIM20533.1"/>
    </source>
</evidence>
<comment type="subcellular location">
    <subcellularLocation>
        <location evidence="1">Membrane</location>
        <topology evidence="1">Multi-pass membrane protein</topology>
    </subcellularLocation>
</comment>
<reference evidence="8 10" key="2">
    <citation type="submission" date="2018-08" db="EMBL/GenBank/DDBJ databases">
        <authorList>
            <person name="Lorentzen P. G. S. M."/>
        </authorList>
    </citation>
    <scope>NUCLEOTIDE SEQUENCE [LARGE SCALE GENOMIC DNA]</scope>
    <source>
        <strain evidence="8 10">CRBO_1381</strain>
    </source>
</reference>
<feature type="transmembrane region" description="Helical" evidence="5">
    <location>
        <begin position="105"/>
        <end position="128"/>
    </location>
</feature>
<feature type="transmembrane region" description="Helical" evidence="5">
    <location>
        <begin position="66"/>
        <end position="84"/>
    </location>
</feature>
<dbReference type="Proteomes" id="UP001281024">
    <property type="component" value="Unassembled WGS sequence"/>
</dbReference>
<reference evidence="7 9" key="1">
    <citation type="journal article" date="2016" name="BMC Genomics">
        <title>Consensus pan-genome assembly of the specialised wine bacterium Oenococcus oeni.</title>
        <authorList>
            <person name="Sternes P.R."/>
            <person name="Borneman A.R."/>
        </authorList>
    </citation>
    <scope>NUCLEOTIDE SEQUENCE [LARGE SCALE GENOMIC DNA]</scope>
    <source>
        <strain evidence="7 9">AWRIB661</strain>
    </source>
</reference>
<dbReference type="InterPro" id="IPR053153">
    <property type="entry name" value="APC_K+_Transporter"/>
</dbReference>
<reference evidence="6" key="3">
    <citation type="submission" date="2019-10" db="EMBL/GenBank/DDBJ databases">
        <title>Malate fermentation in French cider.</title>
        <authorList>
            <person name="Cousin F.J."/>
            <person name="Medina Fernandez S."/>
            <person name="Misery B."/>
            <person name="Laplace J.-M."/>
            <person name="Cretenet M."/>
        </authorList>
    </citation>
    <scope>NUCLEOTIDE SEQUENCE</scope>
    <source>
        <strain evidence="6">UCMA15129</strain>
    </source>
</reference>
<dbReference type="EMBL" id="MLOK01000054">
    <property type="protein sequence ID" value="OIM20533.1"/>
    <property type="molecule type" value="Genomic_DNA"/>
</dbReference>
<feature type="transmembrane region" description="Helical" evidence="5">
    <location>
        <begin position="374"/>
        <end position="399"/>
    </location>
</feature>
<evidence type="ECO:0000313" key="6">
    <source>
        <dbReference type="EMBL" id="MDV7714278.1"/>
    </source>
</evidence>
<protein>
    <submittedName>
        <fullName evidence="7 8">Amino acid permease</fullName>
    </submittedName>
</protein>
<name>A0A6N3ZZE1_OENOE</name>
<feature type="transmembrane region" description="Helical" evidence="5">
    <location>
        <begin position="172"/>
        <end position="194"/>
    </location>
</feature>
<keyword evidence="3 5" id="KW-1133">Transmembrane helix</keyword>
<evidence type="ECO:0000256" key="1">
    <source>
        <dbReference type="ARBA" id="ARBA00004141"/>
    </source>
</evidence>
<evidence type="ECO:0000313" key="8">
    <source>
        <dbReference type="EMBL" id="VDB99023.1"/>
    </source>
</evidence>
<feature type="transmembrane region" description="Helical" evidence="5">
    <location>
        <begin position="411"/>
        <end position="432"/>
    </location>
</feature>
<evidence type="ECO:0000256" key="3">
    <source>
        <dbReference type="ARBA" id="ARBA00022989"/>
    </source>
</evidence>
<organism evidence="7 9">
    <name type="scientific">Oenococcus oeni</name>
    <name type="common">Leuconostoc oenos</name>
    <dbReference type="NCBI Taxonomy" id="1247"/>
    <lineage>
        <taxon>Bacteria</taxon>
        <taxon>Bacillati</taxon>
        <taxon>Bacillota</taxon>
        <taxon>Bacilli</taxon>
        <taxon>Lactobacillales</taxon>
        <taxon>Lactobacillaceae</taxon>
        <taxon>Oenococcus</taxon>
    </lineage>
</organism>